<dbReference type="OrthoDB" id="4047605at2"/>
<dbReference type="Gene3D" id="3.20.20.80">
    <property type="entry name" value="Glycosidases"/>
    <property type="match status" value="1"/>
</dbReference>
<evidence type="ECO:0008006" key="3">
    <source>
        <dbReference type="Google" id="ProtNLM"/>
    </source>
</evidence>
<evidence type="ECO:0000313" key="1">
    <source>
        <dbReference type="EMBL" id="CTQ42007.1"/>
    </source>
</evidence>
<reference evidence="2" key="1">
    <citation type="submission" date="2015-07" db="EMBL/GenBank/DDBJ databases">
        <authorList>
            <person name="Rodrigo-Torres Lidia"/>
            <person name="Arahal R.David."/>
        </authorList>
    </citation>
    <scope>NUCLEOTIDE SEQUENCE [LARGE SCALE GENOMIC DNA]</scope>
    <source>
        <strain evidence="2">CECT 4801</strain>
    </source>
</reference>
<dbReference type="InterPro" id="IPR017853">
    <property type="entry name" value="GH"/>
</dbReference>
<sequence>MIRLIAALCKVFSARSLRPLPPLVVAASIMTFPGIAVADVKHYLYTSAGAFSETRELLHNPAISGVQILYNWRMLEPEKGRYDFSAIEQDLAVAQKYDKAFFLQLQDRFFWEGARFVPDYLLKDPLYAGGLARQVDDSEAETPTPEGWVAVQWNEAVRSRYQALLTALADQFDGRIEGLNLPESSIDVDRRKDETGFSCDAYFKATLENMVHARKAFQASHVVRYVNFWPCEWENSEGYMQRSFEKAAELGIGLGGPDIVPHRKAQMKNSYPFFHQYRDKLPVIAMAIQEPTLEYINLETGKTFTRSEFIKFATDYLGVDIIFWSASAPWLQ</sequence>
<protein>
    <recommendedName>
        <fullName evidence="3">Glycosyl hydrolase-like 10 domain-containing protein</fullName>
    </recommendedName>
</protein>
<dbReference type="SUPFAM" id="SSF51445">
    <property type="entry name" value="(Trans)glycosidases"/>
    <property type="match status" value="1"/>
</dbReference>
<gene>
    <name evidence="1" type="ORF">LAL4801_00427</name>
</gene>
<dbReference type="Proteomes" id="UP000048926">
    <property type="component" value="Unassembled WGS sequence"/>
</dbReference>
<dbReference type="EMBL" id="CXST01000001">
    <property type="protein sequence ID" value="CTQ42007.1"/>
    <property type="molecule type" value="Genomic_DNA"/>
</dbReference>
<accession>A0A0M6XX55</accession>
<organism evidence="1 2">
    <name type="scientific">Roseibium aggregatum</name>
    <dbReference type="NCBI Taxonomy" id="187304"/>
    <lineage>
        <taxon>Bacteria</taxon>
        <taxon>Pseudomonadati</taxon>
        <taxon>Pseudomonadota</taxon>
        <taxon>Alphaproteobacteria</taxon>
        <taxon>Hyphomicrobiales</taxon>
        <taxon>Stappiaceae</taxon>
        <taxon>Roseibium</taxon>
    </lineage>
</organism>
<proteinExistence type="predicted"/>
<name>A0A0M6XX55_9HYPH</name>
<dbReference type="STRING" id="187304.B0E33_27960"/>
<dbReference type="AlphaFoldDB" id="A0A0M6XX55"/>
<evidence type="ECO:0000313" key="2">
    <source>
        <dbReference type="Proteomes" id="UP000048926"/>
    </source>
</evidence>
<keyword evidence="2" id="KW-1185">Reference proteome</keyword>